<evidence type="ECO:0000256" key="1">
    <source>
        <dbReference type="PIRNR" id="PIRNR005348"/>
    </source>
</evidence>
<reference evidence="3 4" key="1">
    <citation type="submission" date="2013-02" db="EMBL/GenBank/DDBJ databases">
        <title>Genome sequence of Clostridium saccharoperbutylacetonicum N1-4(HMT).</title>
        <authorList>
            <person name="Poehlein A."/>
            <person name="Daniel R."/>
        </authorList>
    </citation>
    <scope>NUCLEOTIDE SEQUENCE [LARGE SCALE GENOMIC DNA]</scope>
    <source>
        <strain evidence="4">N1-4(HMT)</strain>
    </source>
</reference>
<feature type="transmembrane region" description="Helical" evidence="2">
    <location>
        <begin position="116"/>
        <end position="138"/>
    </location>
</feature>
<dbReference type="Proteomes" id="UP000011728">
    <property type="component" value="Chromosome"/>
</dbReference>
<organism evidence="3 4">
    <name type="scientific">Clostridium saccharoperbutylacetonicum N1-4(HMT)</name>
    <dbReference type="NCBI Taxonomy" id="931276"/>
    <lineage>
        <taxon>Bacteria</taxon>
        <taxon>Bacillati</taxon>
        <taxon>Bacillota</taxon>
        <taxon>Clostridia</taxon>
        <taxon>Eubacteriales</taxon>
        <taxon>Clostridiaceae</taxon>
        <taxon>Clostridium</taxon>
    </lineage>
</organism>
<dbReference type="EMBL" id="CP004121">
    <property type="protein sequence ID" value="AGF58179.1"/>
    <property type="molecule type" value="Genomic_DNA"/>
</dbReference>
<dbReference type="STRING" id="36745.CLSAP_41980"/>
<keyword evidence="2" id="KW-0812">Transmembrane</keyword>
<dbReference type="OrthoDB" id="8584824at2"/>
<keyword evidence="2" id="KW-1133">Transmembrane helix</keyword>
<comment type="similarity">
    <text evidence="1">Belongs to the 2-hydroxycarboxylate transporter (2-HCT) (TC 2.A.24) family.</text>
</comment>
<dbReference type="GO" id="GO:0015293">
    <property type="term" value="F:symporter activity"/>
    <property type="evidence" value="ECO:0007669"/>
    <property type="project" value="UniProtKB-UniRule"/>
</dbReference>
<feature type="transmembrane region" description="Helical" evidence="2">
    <location>
        <begin position="329"/>
        <end position="351"/>
    </location>
</feature>
<evidence type="ECO:0000256" key="2">
    <source>
        <dbReference type="SAM" id="Phobius"/>
    </source>
</evidence>
<dbReference type="Pfam" id="PF03390">
    <property type="entry name" value="2HCT"/>
    <property type="match status" value="1"/>
</dbReference>
<dbReference type="GO" id="GO:0008514">
    <property type="term" value="F:organic anion transmembrane transporter activity"/>
    <property type="evidence" value="ECO:0007669"/>
    <property type="project" value="InterPro"/>
</dbReference>
<keyword evidence="1" id="KW-0769">Symport</keyword>
<proteinExistence type="inferred from homology"/>
<feature type="transmembrane region" description="Helical" evidence="2">
    <location>
        <begin position="298"/>
        <end position="317"/>
    </location>
</feature>
<dbReference type="AlphaFoldDB" id="M1MJU2"/>
<accession>M1MJU2</accession>
<evidence type="ECO:0000313" key="4">
    <source>
        <dbReference type="Proteomes" id="UP000011728"/>
    </source>
</evidence>
<feature type="transmembrane region" description="Helical" evidence="2">
    <location>
        <begin position="144"/>
        <end position="167"/>
    </location>
</feature>
<feature type="transmembrane region" description="Helical" evidence="2">
    <location>
        <begin position="272"/>
        <end position="292"/>
    </location>
</feature>
<feature type="transmembrane region" description="Helical" evidence="2">
    <location>
        <begin position="207"/>
        <end position="229"/>
    </location>
</feature>
<evidence type="ECO:0000313" key="3">
    <source>
        <dbReference type="EMBL" id="AGF58179.1"/>
    </source>
</evidence>
<dbReference type="RefSeq" id="WP_015394490.1">
    <property type="nucleotide sequence ID" value="NC_020291.1"/>
</dbReference>
<dbReference type="GO" id="GO:0005886">
    <property type="term" value="C:plasma membrane"/>
    <property type="evidence" value="ECO:0007669"/>
    <property type="project" value="UniProtKB-UniRule"/>
</dbReference>
<feature type="transmembrane region" description="Helical" evidence="2">
    <location>
        <begin position="363"/>
        <end position="381"/>
    </location>
</feature>
<gene>
    <name evidence="3" type="primary">cimH2</name>
    <name evidence="3" type="ORF">Cspa_c44260</name>
</gene>
<dbReference type="InterPro" id="IPR004679">
    <property type="entry name" value="2-OHcarboxylate_transport"/>
</dbReference>
<protein>
    <submittedName>
        <fullName evidence="3">Citrate/malate transporter CimH</fullName>
    </submittedName>
</protein>
<name>M1MJU2_9CLOT</name>
<dbReference type="eggNOG" id="COG3493">
    <property type="taxonomic scope" value="Bacteria"/>
</dbReference>
<feature type="transmembrane region" description="Helical" evidence="2">
    <location>
        <begin position="55"/>
        <end position="73"/>
    </location>
</feature>
<dbReference type="PANTHER" id="PTHR40033">
    <property type="entry name" value="NA(+)-MALATE SYMPORTER"/>
    <property type="match status" value="1"/>
</dbReference>
<dbReference type="KEGG" id="csr:Cspa_c44260"/>
<feature type="transmembrane region" description="Helical" evidence="2">
    <location>
        <begin position="20"/>
        <end position="43"/>
    </location>
</feature>
<dbReference type="HOGENOM" id="CLU_041211_0_0_9"/>
<sequence length="446" mass="46908">MDISNVEKNTSQTSMLKKVLGYKIAFMPLGVYGILLLIVTGLLQKQIFPKDMIGAAAIMVLYGYGCAEIGQRIPIFKNIGGKVIMATFLPSYLLYAHLIPKQASDAVITFMKGTNFLYVFIACIIVGSICSMNRQVLIKAFFKMFVPLIISAVAATVVGVGVGMILGIGAYKTYFFIVAPIMAGGVGEGALPLSMGYAAVLGQEQDALFASVLPCVMLGSLTAIIYAGVLKRIGEKYPEYSGNGALLKSGDDDVLEAAKAGNKAKGEIKIDISKMAATGVLAFALYLLGVYVNSLIGLPAPIVMLLSVVIAKAAGVIPSNIEQGGYALFKFITTAVTVPLLLGVGIANTPWENLVAVITNPKYLIVIVCTVTTVVVTGWFVGKAMKMYPVEAAMVTSCNSGQGGTGDIAILTSGNRLELLPFAQVATRLGGAATVTLAISLLRMLN</sequence>
<dbReference type="PATRIC" id="fig|931276.5.peg.4459"/>
<dbReference type="PANTHER" id="PTHR40033:SF1">
    <property type="entry name" value="CITRATE-SODIUM SYMPORTER"/>
    <property type="match status" value="1"/>
</dbReference>
<keyword evidence="1 2" id="KW-0472">Membrane</keyword>
<dbReference type="PIRSF" id="PIRSF005348">
    <property type="entry name" value="YxkH"/>
    <property type="match status" value="1"/>
</dbReference>
<feature type="transmembrane region" description="Helical" evidence="2">
    <location>
        <begin position="174"/>
        <end position="195"/>
    </location>
</feature>
<keyword evidence="4" id="KW-1185">Reference proteome</keyword>
<keyword evidence="1" id="KW-0813">Transport</keyword>